<keyword evidence="8" id="KW-0997">Cell inner membrane</keyword>
<dbReference type="RefSeq" id="WP_233086735.1">
    <property type="nucleotide sequence ID" value="NZ_BAABWN010000001.1"/>
</dbReference>
<feature type="transmembrane region" description="Helical" evidence="9">
    <location>
        <begin position="104"/>
        <end position="122"/>
    </location>
</feature>
<comment type="caution">
    <text evidence="10">The sequence shown here is derived from an EMBL/GenBank/DDBJ whole genome shotgun (WGS) entry which is preliminary data.</text>
</comment>
<evidence type="ECO:0000256" key="2">
    <source>
        <dbReference type="ARBA" id="ARBA00007776"/>
    </source>
</evidence>
<evidence type="ECO:0000313" key="10">
    <source>
        <dbReference type="EMBL" id="GAA6166213.1"/>
    </source>
</evidence>
<dbReference type="EMBL" id="BAABWN010000001">
    <property type="protein sequence ID" value="GAA6166213.1"/>
    <property type="molecule type" value="Genomic_DNA"/>
</dbReference>
<name>A0ABQ0A3I6_9GAMM</name>
<feature type="transmembrane region" description="Helical" evidence="9">
    <location>
        <begin position="6"/>
        <end position="27"/>
    </location>
</feature>
<evidence type="ECO:0000313" key="11">
    <source>
        <dbReference type="Proteomes" id="UP001465153"/>
    </source>
</evidence>
<evidence type="ECO:0000256" key="1">
    <source>
        <dbReference type="ARBA" id="ARBA00004651"/>
    </source>
</evidence>
<comment type="similarity">
    <text evidence="2 8">Belongs to the MreD family.</text>
</comment>
<dbReference type="Proteomes" id="UP001465153">
    <property type="component" value="Unassembled WGS sequence"/>
</dbReference>
<evidence type="ECO:0000256" key="7">
    <source>
        <dbReference type="ARBA" id="ARBA00023136"/>
    </source>
</evidence>
<proteinExistence type="inferred from homology"/>
<organism evidence="10 11">
    <name type="scientific">Sessilibacter corallicola</name>
    <dbReference type="NCBI Taxonomy" id="2904075"/>
    <lineage>
        <taxon>Bacteria</taxon>
        <taxon>Pseudomonadati</taxon>
        <taxon>Pseudomonadota</taxon>
        <taxon>Gammaproteobacteria</taxon>
        <taxon>Cellvibrionales</taxon>
        <taxon>Cellvibrionaceae</taxon>
        <taxon>Sessilibacter</taxon>
    </lineage>
</organism>
<accession>A0ABQ0A3I6</accession>
<evidence type="ECO:0000256" key="8">
    <source>
        <dbReference type="PIRNR" id="PIRNR018472"/>
    </source>
</evidence>
<dbReference type="PANTHER" id="PTHR37484:SF1">
    <property type="entry name" value="ROD SHAPE-DETERMINING PROTEIN MRED"/>
    <property type="match status" value="1"/>
</dbReference>
<dbReference type="Pfam" id="PF04093">
    <property type="entry name" value="MreD"/>
    <property type="match status" value="1"/>
</dbReference>
<dbReference type="PIRSF" id="PIRSF018472">
    <property type="entry name" value="MreD_proteobac"/>
    <property type="match status" value="1"/>
</dbReference>
<protein>
    <recommendedName>
        <fullName evidence="8">Rod shape-determining protein MreD</fullName>
    </recommendedName>
</protein>
<dbReference type="NCBIfam" id="TIGR03426">
    <property type="entry name" value="shape_MreD"/>
    <property type="match status" value="1"/>
</dbReference>
<comment type="subcellular location">
    <subcellularLocation>
        <location evidence="8">Cell inner membrane</location>
    </subcellularLocation>
    <subcellularLocation>
        <location evidence="1">Cell membrane</location>
        <topology evidence="1">Multi-pass membrane protein</topology>
    </subcellularLocation>
</comment>
<evidence type="ECO:0000256" key="4">
    <source>
        <dbReference type="ARBA" id="ARBA00022692"/>
    </source>
</evidence>
<evidence type="ECO:0000256" key="3">
    <source>
        <dbReference type="ARBA" id="ARBA00022475"/>
    </source>
</evidence>
<keyword evidence="11" id="KW-1185">Reference proteome</keyword>
<feature type="transmembrane region" description="Helical" evidence="9">
    <location>
        <begin position="68"/>
        <end position="92"/>
    </location>
</feature>
<comment type="function">
    <text evidence="8">Involved in formation of the rod shape of the cell. May also contribute to regulation of formation of penicillin-binding proteins.</text>
</comment>
<gene>
    <name evidence="10" type="primary">mreD</name>
    <name evidence="10" type="ORF">NBRC116591_00230</name>
</gene>
<keyword evidence="3 8" id="KW-1003">Cell membrane</keyword>
<feature type="transmembrane region" description="Helical" evidence="9">
    <location>
        <begin position="134"/>
        <end position="152"/>
    </location>
</feature>
<keyword evidence="7 8" id="KW-0472">Membrane</keyword>
<dbReference type="InterPro" id="IPR026034">
    <property type="entry name" value="MreD_proteobac"/>
</dbReference>
<dbReference type="PANTHER" id="PTHR37484">
    <property type="entry name" value="ROD SHAPE-DETERMINING PROTEIN MRED"/>
    <property type="match status" value="1"/>
</dbReference>
<evidence type="ECO:0000256" key="5">
    <source>
        <dbReference type="ARBA" id="ARBA00022960"/>
    </source>
</evidence>
<sequence length="162" mass="18697">MQASRAHNRWFILVTLIIGLTLSVMPVPDKISWLRPQFVVLIFIYWSLALPQTIGILSAWFAGICLDVVSYAIIGQHALAMVVVAYICLLSYQRIRTYMYWQQSVWVFVMVGIHQLFVNWVHSLTGHSAHPSQFLLPAFASALLWPLVHTVLERFRIRYRVA</sequence>
<keyword evidence="4 9" id="KW-0812">Transmembrane</keyword>
<keyword evidence="6 9" id="KW-1133">Transmembrane helix</keyword>
<feature type="transmembrane region" description="Helical" evidence="9">
    <location>
        <begin position="39"/>
        <end position="62"/>
    </location>
</feature>
<dbReference type="InterPro" id="IPR007227">
    <property type="entry name" value="Cell_shape_determining_MreD"/>
</dbReference>
<evidence type="ECO:0000256" key="9">
    <source>
        <dbReference type="SAM" id="Phobius"/>
    </source>
</evidence>
<keyword evidence="5 8" id="KW-0133">Cell shape</keyword>
<evidence type="ECO:0000256" key="6">
    <source>
        <dbReference type="ARBA" id="ARBA00022989"/>
    </source>
</evidence>
<reference evidence="10 11" key="1">
    <citation type="submission" date="2024-04" db="EMBL/GenBank/DDBJ databases">
        <title>Draft genome sequence of Sessilibacter corallicola NBRC 116591.</title>
        <authorList>
            <person name="Miyakawa T."/>
            <person name="Kusuya Y."/>
            <person name="Miura T."/>
        </authorList>
    </citation>
    <scope>NUCLEOTIDE SEQUENCE [LARGE SCALE GENOMIC DNA]</scope>
    <source>
        <strain evidence="10 11">KU-00831-HH</strain>
    </source>
</reference>